<gene>
    <name evidence="1" type="ORF">RM553_05490</name>
</gene>
<dbReference type="SUPFAM" id="SSF52402">
    <property type="entry name" value="Adenine nucleotide alpha hydrolases-like"/>
    <property type="match status" value="1"/>
</dbReference>
<dbReference type="EMBL" id="JAVRHQ010000004">
    <property type="protein sequence ID" value="MDT0642282.1"/>
    <property type="molecule type" value="Genomic_DNA"/>
</dbReference>
<accession>A0ABU3C7W4</accession>
<dbReference type="Gene3D" id="3.40.50.620">
    <property type="entry name" value="HUPs"/>
    <property type="match status" value="1"/>
</dbReference>
<name>A0ABU3C7W4_9FLAO</name>
<keyword evidence="2" id="KW-1185">Reference proteome</keyword>
<dbReference type="InterPro" id="IPR014729">
    <property type="entry name" value="Rossmann-like_a/b/a_fold"/>
</dbReference>
<comment type="caution">
    <text evidence="1">The sequence shown here is derived from an EMBL/GenBank/DDBJ whole genome shotgun (WGS) entry which is preliminary data.</text>
</comment>
<dbReference type="RefSeq" id="WP_311533954.1">
    <property type="nucleotide sequence ID" value="NZ_JAVRHQ010000004.1"/>
</dbReference>
<organism evidence="1 2">
    <name type="scientific">Autumnicola tepida</name>
    <dbReference type="NCBI Taxonomy" id="3075595"/>
    <lineage>
        <taxon>Bacteria</taxon>
        <taxon>Pseudomonadati</taxon>
        <taxon>Bacteroidota</taxon>
        <taxon>Flavobacteriia</taxon>
        <taxon>Flavobacteriales</taxon>
        <taxon>Flavobacteriaceae</taxon>
        <taxon>Autumnicola</taxon>
    </lineage>
</organism>
<dbReference type="Proteomes" id="UP001262889">
    <property type="component" value="Unassembled WGS sequence"/>
</dbReference>
<sequence length="597" mass="68943">MAKYVFITYFNEQPQQIVKDNLQKVCDRLTPIEIKPYVKHTIFKSAFSKNTFIAAQNDEIIKDTSFVEMGKVYSETNEYKSVGKDVPDGSYAFIRFNENNLEFFCDSFGSRTLWYYYDSEKIILSTSQRAITMLKGTYKVEKSTLSWFLSSGTQGVFSSWDSNIKMVLPRTLYNFNFSNWNLTEKDKCDNNYEIESNFSFKEIKEKFTSELVKNIVSSLDRNNPKEILLPLSGGNDSRLLLYLTEKYPNLSTVDLINWGVPSDGSVFNDKVASRKIAHCYKRKYLDIVIPSEVEDKDKLLHDFVLHSEGRIDHFNAYTDSFKFWSGLTQKGYKVVVRGDIPFTEGLDLNNIMARTHTGINKFTDYENYEDYDLNGFFDLQKDPANLNKKNRESYLQWRDRLYVSLRIPVVISTFNDITASYMESRSPIMSGKLFHLYSTLEDRKKGNKKIIVDLSKQLDKSGVSFAASPSIPNQANIFKNDTGIKFLKDYLEQLSGNKHFSSSLIASVQDKLEKLELKPNGSNTFVSKFQILLSENLPMRVKAYLKSKKKLHLDPITIAYRLVMVDKILKMYQNDSRYLYGIKNDTIGEVPLKSLKG</sequence>
<proteinExistence type="predicted"/>
<evidence type="ECO:0000313" key="1">
    <source>
        <dbReference type="EMBL" id="MDT0642282.1"/>
    </source>
</evidence>
<protein>
    <recommendedName>
        <fullName evidence="3">Asparagine synthetase domain-containing protein</fullName>
    </recommendedName>
</protein>
<evidence type="ECO:0000313" key="2">
    <source>
        <dbReference type="Proteomes" id="UP001262889"/>
    </source>
</evidence>
<evidence type="ECO:0008006" key="3">
    <source>
        <dbReference type="Google" id="ProtNLM"/>
    </source>
</evidence>
<reference evidence="1 2" key="1">
    <citation type="submission" date="2023-09" db="EMBL/GenBank/DDBJ databases">
        <authorList>
            <person name="Rey-Velasco X."/>
        </authorList>
    </citation>
    <scope>NUCLEOTIDE SEQUENCE [LARGE SCALE GENOMIC DNA]</scope>
    <source>
        <strain evidence="1 2">F363</strain>
    </source>
</reference>